<dbReference type="PROSITE" id="PS01360">
    <property type="entry name" value="ZF_MYND_1"/>
    <property type="match status" value="1"/>
</dbReference>
<evidence type="ECO:0000256" key="2">
    <source>
        <dbReference type="ARBA" id="ARBA00022771"/>
    </source>
</evidence>
<reference evidence="7" key="1">
    <citation type="submission" date="2021-06" db="EMBL/GenBank/DDBJ databases">
        <authorList>
            <person name="Hodson N. C."/>
            <person name="Mongue J. A."/>
            <person name="Jaron S. K."/>
        </authorList>
    </citation>
    <scope>NUCLEOTIDE SEQUENCE</scope>
</reference>
<dbReference type="PROSITE" id="PS50280">
    <property type="entry name" value="SET"/>
    <property type="match status" value="1"/>
</dbReference>
<dbReference type="GO" id="GO:0008270">
    <property type="term" value="F:zinc ion binding"/>
    <property type="evidence" value="ECO:0007669"/>
    <property type="project" value="UniProtKB-KW"/>
</dbReference>
<evidence type="ECO:0000313" key="8">
    <source>
        <dbReference type="Proteomes" id="UP000708208"/>
    </source>
</evidence>
<dbReference type="Proteomes" id="UP000708208">
    <property type="component" value="Unassembled WGS sequence"/>
</dbReference>
<comment type="caution">
    <text evidence="7">The sequence shown here is derived from an EMBL/GenBank/DDBJ whole genome shotgun (WGS) entry which is preliminary data.</text>
</comment>
<evidence type="ECO:0008006" key="9">
    <source>
        <dbReference type="Google" id="ProtNLM"/>
    </source>
</evidence>
<proteinExistence type="predicted"/>
<evidence type="ECO:0000256" key="1">
    <source>
        <dbReference type="ARBA" id="ARBA00022723"/>
    </source>
</evidence>
<evidence type="ECO:0000313" key="7">
    <source>
        <dbReference type="EMBL" id="CAG7721170.1"/>
    </source>
</evidence>
<evidence type="ECO:0000259" key="6">
    <source>
        <dbReference type="PROSITE" id="PS50865"/>
    </source>
</evidence>
<dbReference type="InterPro" id="IPR053010">
    <property type="entry name" value="SET_SmydA-8"/>
</dbReference>
<dbReference type="AlphaFoldDB" id="A0A8J2P0I1"/>
<name>A0A8J2P0I1_9HEXA</name>
<gene>
    <name evidence="7" type="ORF">AFUS01_LOCUS10405</name>
</gene>
<dbReference type="InterPro" id="IPR002893">
    <property type="entry name" value="Znf_MYND"/>
</dbReference>
<dbReference type="CDD" id="cd20071">
    <property type="entry name" value="SET_SMYD"/>
    <property type="match status" value="1"/>
</dbReference>
<evidence type="ECO:0000256" key="3">
    <source>
        <dbReference type="ARBA" id="ARBA00022833"/>
    </source>
</evidence>
<keyword evidence="1" id="KW-0479">Metal-binding</keyword>
<dbReference type="Pfam" id="PF01753">
    <property type="entry name" value="zf-MYND"/>
    <property type="match status" value="1"/>
</dbReference>
<evidence type="ECO:0000259" key="5">
    <source>
        <dbReference type="PROSITE" id="PS50280"/>
    </source>
</evidence>
<dbReference type="PANTHER" id="PTHR46455:SF5">
    <property type="entry name" value="SET AND MYND DOMAIN CONTAINING, ARTHROPOD-SPECIFIC, MEMBER 4, ISOFORM A"/>
    <property type="match status" value="1"/>
</dbReference>
<dbReference type="InterPro" id="IPR001214">
    <property type="entry name" value="SET_dom"/>
</dbReference>
<sequence>MECEVCKKPSNQECSACHSANYCSQGHQRKHWQVHKKDCTPIVLRESPALGRHWVASRNLKAGTLILKESPILRSPAWPTSNFGMWVANENPLEKAQCLTCGVFLSVVGNDVYRCSKCTWPLCGPECERNPNHLGNECAVFKMTQFTFPPPRHEITPKRIDWAVTMIRLGRIKITNPQRFQEIMNLQREPNIPADAATLDGLKSAIDAINYYFNNGALNFLRLSDDEMSKYLWIMKLNGMNCSQPDSVDEDKITCRQDCLYLKVSMLANSCSPNCAQSQIIPGPDYVMWVRTAIPVKKGQPLTIAYCGSDCFGTADRQRELREKFYFVCKCDRCLDPTELRTYSSSVTCLSCLEEKDDNVENTDPNLGYMSPEDPLAIDDSTTNWKCNQCDSVVPASSVVPRINRLGRIIKNAHNSNQAFCRKLIEENSGRVLHPNHWIIQMAASCILSKYFSPEVNSPAFDMEEVRRLAFFRLKIQDTLNPGISFVRAMYQRDCVLLIFPKLFASSFESNISEETKERFRECLKMLTPVIEYYRLFKESLTDAENNVRSLMSIKESIGSLHFLS</sequence>
<dbReference type="OrthoDB" id="5952526at2759"/>
<keyword evidence="8" id="KW-1185">Reference proteome</keyword>
<dbReference type="PROSITE" id="PS50865">
    <property type="entry name" value="ZF_MYND_2"/>
    <property type="match status" value="1"/>
</dbReference>
<evidence type="ECO:0000256" key="4">
    <source>
        <dbReference type="PROSITE-ProRule" id="PRU00134"/>
    </source>
</evidence>
<accession>A0A8J2P0I1</accession>
<dbReference type="PANTHER" id="PTHR46455">
    <property type="entry name" value="SET AND MYND DOMAIN CONTAINING, ARTHROPOD-SPECIFIC, MEMBER 4, ISOFORM A"/>
    <property type="match status" value="1"/>
</dbReference>
<feature type="domain" description="MYND-type" evidence="6">
    <location>
        <begin position="3"/>
        <end position="39"/>
    </location>
</feature>
<dbReference type="EMBL" id="CAJVCH010077170">
    <property type="protein sequence ID" value="CAG7721170.1"/>
    <property type="molecule type" value="Genomic_DNA"/>
</dbReference>
<feature type="domain" description="SET" evidence="5">
    <location>
        <begin position="40"/>
        <end position="307"/>
    </location>
</feature>
<organism evidence="7 8">
    <name type="scientific">Allacma fusca</name>
    <dbReference type="NCBI Taxonomy" id="39272"/>
    <lineage>
        <taxon>Eukaryota</taxon>
        <taxon>Metazoa</taxon>
        <taxon>Ecdysozoa</taxon>
        <taxon>Arthropoda</taxon>
        <taxon>Hexapoda</taxon>
        <taxon>Collembola</taxon>
        <taxon>Symphypleona</taxon>
        <taxon>Sminthuridae</taxon>
        <taxon>Allacma</taxon>
    </lineage>
</organism>
<keyword evidence="3" id="KW-0862">Zinc</keyword>
<protein>
    <recommendedName>
        <fullName evidence="9">Protein msta</fullName>
    </recommendedName>
</protein>
<keyword evidence="2 4" id="KW-0863">Zinc-finger</keyword>